<dbReference type="Proteomes" id="UP000654471">
    <property type="component" value="Unassembled WGS sequence"/>
</dbReference>
<name>A0ABQ2UNX1_9ACTN</name>
<dbReference type="SUPFAM" id="SSF52540">
    <property type="entry name" value="P-loop containing nucleoside triphosphate hydrolases"/>
    <property type="match status" value="1"/>
</dbReference>
<evidence type="ECO:0000256" key="3">
    <source>
        <dbReference type="ARBA" id="ARBA00022840"/>
    </source>
</evidence>
<evidence type="ECO:0000313" key="7">
    <source>
        <dbReference type="Proteomes" id="UP000654471"/>
    </source>
</evidence>
<keyword evidence="1" id="KW-0813">Transport</keyword>
<dbReference type="Gene3D" id="3.40.50.300">
    <property type="entry name" value="P-loop containing nucleotide triphosphate hydrolases"/>
    <property type="match status" value="1"/>
</dbReference>
<dbReference type="GO" id="GO:0005524">
    <property type="term" value="F:ATP binding"/>
    <property type="evidence" value="ECO:0007669"/>
    <property type="project" value="UniProtKB-KW"/>
</dbReference>
<dbReference type="PANTHER" id="PTHR42939">
    <property type="entry name" value="ABC TRANSPORTER ATP-BINDING PROTEIN ALBC-RELATED"/>
    <property type="match status" value="1"/>
</dbReference>
<proteinExistence type="predicted"/>
<evidence type="ECO:0000259" key="5">
    <source>
        <dbReference type="PROSITE" id="PS50893"/>
    </source>
</evidence>
<organism evidence="6 7">
    <name type="scientific">Streptomyces albospinus</name>
    <dbReference type="NCBI Taxonomy" id="285515"/>
    <lineage>
        <taxon>Bacteria</taxon>
        <taxon>Bacillati</taxon>
        <taxon>Actinomycetota</taxon>
        <taxon>Actinomycetes</taxon>
        <taxon>Kitasatosporales</taxon>
        <taxon>Streptomycetaceae</taxon>
        <taxon>Streptomyces</taxon>
    </lineage>
</organism>
<dbReference type="Pfam" id="PF00005">
    <property type="entry name" value="ABC_tran"/>
    <property type="match status" value="1"/>
</dbReference>
<evidence type="ECO:0000313" key="6">
    <source>
        <dbReference type="EMBL" id="GGU47006.1"/>
    </source>
</evidence>
<dbReference type="SMART" id="SM00382">
    <property type="entry name" value="AAA"/>
    <property type="match status" value="1"/>
</dbReference>
<comment type="caution">
    <text evidence="6">The sequence shown here is derived from an EMBL/GenBank/DDBJ whole genome shotgun (WGS) entry which is preliminary data.</text>
</comment>
<dbReference type="EMBL" id="BMRP01000002">
    <property type="protein sequence ID" value="GGU47006.1"/>
    <property type="molecule type" value="Genomic_DNA"/>
</dbReference>
<feature type="region of interest" description="Disordered" evidence="4">
    <location>
        <begin position="285"/>
        <end position="322"/>
    </location>
</feature>
<evidence type="ECO:0000256" key="1">
    <source>
        <dbReference type="ARBA" id="ARBA00022448"/>
    </source>
</evidence>
<feature type="domain" description="ABC transporter" evidence="5">
    <location>
        <begin position="5"/>
        <end position="225"/>
    </location>
</feature>
<dbReference type="InterPro" id="IPR027417">
    <property type="entry name" value="P-loop_NTPase"/>
</dbReference>
<evidence type="ECO:0000256" key="4">
    <source>
        <dbReference type="SAM" id="MobiDB-lite"/>
    </source>
</evidence>
<keyword evidence="3 6" id="KW-0067">ATP-binding</keyword>
<sequence length="322" mass="33643">MSQRMRLDGVGRRYGMRGPWVLRDVQLDVPVGALLRIEGANGSGKSTLLRLLAGIDRPTAGRITGCPRTAYVPERFPAALPFTAAGYLTHLGRIHGLRTPEASRCAAEWLERFGAAGHAHTPLAELSKGTSQKVAVAQALLAEPELLVLDEAWTGLDRAARGILDRVVAERVADGGTVVFVDHDPRRLAGAADSVYRVAEGLLLPRDGGTEERQAAPVGPRVVIEAEGPPGGVPGSAAHLPGAPDIDPGPGGTTRLTVPAAHSDALLRALLTARPPWHIRAVTAAAPPPGTAHEPPDDTSGAAHQATLPTALQDTPYEAPLS</sequence>
<dbReference type="PROSITE" id="PS50893">
    <property type="entry name" value="ABC_TRANSPORTER_2"/>
    <property type="match status" value="1"/>
</dbReference>
<keyword evidence="2" id="KW-0547">Nucleotide-binding</keyword>
<dbReference type="InterPro" id="IPR003593">
    <property type="entry name" value="AAA+_ATPase"/>
</dbReference>
<reference evidence="7" key="1">
    <citation type="journal article" date="2019" name="Int. J. Syst. Evol. Microbiol.">
        <title>The Global Catalogue of Microorganisms (GCM) 10K type strain sequencing project: providing services to taxonomists for standard genome sequencing and annotation.</title>
        <authorList>
            <consortium name="The Broad Institute Genomics Platform"/>
            <consortium name="The Broad Institute Genome Sequencing Center for Infectious Disease"/>
            <person name="Wu L."/>
            <person name="Ma J."/>
        </authorList>
    </citation>
    <scope>NUCLEOTIDE SEQUENCE [LARGE SCALE GENOMIC DNA]</scope>
    <source>
        <strain evidence="7">JCM 3399</strain>
    </source>
</reference>
<dbReference type="PANTHER" id="PTHR42939:SF1">
    <property type="entry name" value="ABC TRANSPORTER ATP-BINDING PROTEIN ALBC-RELATED"/>
    <property type="match status" value="1"/>
</dbReference>
<evidence type="ECO:0000256" key="2">
    <source>
        <dbReference type="ARBA" id="ARBA00022741"/>
    </source>
</evidence>
<protein>
    <submittedName>
        <fullName evidence="6">ABC transporter ATP-binding protein</fullName>
    </submittedName>
</protein>
<dbReference type="InterPro" id="IPR003439">
    <property type="entry name" value="ABC_transporter-like_ATP-bd"/>
</dbReference>
<keyword evidence="7" id="KW-1185">Reference proteome</keyword>
<accession>A0ABQ2UNX1</accession>
<dbReference type="InterPro" id="IPR051782">
    <property type="entry name" value="ABC_Transporter_VariousFunc"/>
</dbReference>
<feature type="region of interest" description="Disordered" evidence="4">
    <location>
        <begin position="227"/>
        <end position="252"/>
    </location>
</feature>
<gene>
    <name evidence="6" type="ORF">GCM10010211_08410</name>
</gene>